<dbReference type="InterPro" id="IPR001126">
    <property type="entry name" value="UmuC"/>
</dbReference>
<comment type="subcellular location">
    <subcellularLocation>
        <location evidence="12">Cytoplasm</location>
    </subcellularLocation>
</comment>
<dbReference type="Gene3D" id="1.10.150.20">
    <property type="entry name" value="5' to 3' exonuclease, C-terminal subdomain"/>
    <property type="match status" value="1"/>
</dbReference>
<dbReference type="GO" id="GO:0003684">
    <property type="term" value="F:damaged DNA binding"/>
    <property type="evidence" value="ECO:0007669"/>
    <property type="project" value="InterPro"/>
</dbReference>
<dbReference type="GO" id="GO:0006281">
    <property type="term" value="P:DNA repair"/>
    <property type="evidence" value="ECO:0007669"/>
    <property type="project" value="UniProtKB-UniRule"/>
</dbReference>
<accession>A0A2H0LX42</accession>
<dbReference type="InterPro" id="IPR043128">
    <property type="entry name" value="Rev_trsase/Diguanyl_cyclase"/>
</dbReference>
<keyword evidence="6 12" id="KW-0479">Metal-binding</keyword>
<dbReference type="EC" id="2.7.7.7" evidence="12"/>
<comment type="similarity">
    <text evidence="1 12">Belongs to the DNA polymerase type-Y family.</text>
</comment>
<dbReference type="SUPFAM" id="SSF56672">
    <property type="entry name" value="DNA/RNA polymerases"/>
    <property type="match status" value="1"/>
</dbReference>
<dbReference type="Gene3D" id="3.30.1490.100">
    <property type="entry name" value="DNA polymerase, Y-family, little finger domain"/>
    <property type="match status" value="1"/>
</dbReference>
<dbReference type="Proteomes" id="UP000229641">
    <property type="component" value="Unassembled WGS sequence"/>
</dbReference>
<evidence type="ECO:0000259" key="13">
    <source>
        <dbReference type="PROSITE" id="PS50173"/>
    </source>
</evidence>
<keyword evidence="10 12" id="KW-0234">DNA repair</keyword>
<dbReference type="Pfam" id="PF11799">
    <property type="entry name" value="IMS_C"/>
    <property type="match status" value="1"/>
</dbReference>
<keyword evidence="4 12" id="KW-0548">Nucleotidyltransferase</keyword>
<dbReference type="HAMAP" id="MF_01113">
    <property type="entry name" value="DNApol_IV"/>
    <property type="match status" value="1"/>
</dbReference>
<name>A0A2H0LX42_9BACT</name>
<dbReference type="Gene3D" id="3.30.70.270">
    <property type="match status" value="1"/>
</dbReference>
<dbReference type="AlphaFoldDB" id="A0A2H0LX42"/>
<comment type="subunit">
    <text evidence="12">Monomer.</text>
</comment>
<dbReference type="GO" id="GO:0000287">
    <property type="term" value="F:magnesium ion binding"/>
    <property type="evidence" value="ECO:0007669"/>
    <property type="project" value="UniProtKB-UniRule"/>
</dbReference>
<dbReference type="InterPro" id="IPR043502">
    <property type="entry name" value="DNA/RNA_pol_sf"/>
</dbReference>
<dbReference type="InterPro" id="IPR050116">
    <property type="entry name" value="DNA_polymerase-Y"/>
</dbReference>
<evidence type="ECO:0000256" key="2">
    <source>
        <dbReference type="ARBA" id="ARBA00022457"/>
    </source>
</evidence>
<comment type="cofactor">
    <cofactor evidence="12">
        <name>Mg(2+)</name>
        <dbReference type="ChEBI" id="CHEBI:18420"/>
    </cofactor>
    <text evidence="12">Binds 2 magnesium ions per subunit.</text>
</comment>
<dbReference type="GO" id="GO:0006261">
    <property type="term" value="P:DNA-templated DNA replication"/>
    <property type="evidence" value="ECO:0007669"/>
    <property type="project" value="UniProtKB-UniRule"/>
</dbReference>
<evidence type="ECO:0000256" key="12">
    <source>
        <dbReference type="HAMAP-Rule" id="MF_01113"/>
    </source>
</evidence>
<dbReference type="InterPro" id="IPR022880">
    <property type="entry name" value="DNApol_IV"/>
</dbReference>
<feature type="binding site" evidence="12">
    <location>
        <position position="109"/>
    </location>
    <ligand>
        <name>Mg(2+)</name>
        <dbReference type="ChEBI" id="CHEBI:18420"/>
    </ligand>
</feature>
<feature type="active site" evidence="12">
    <location>
        <position position="110"/>
    </location>
</feature>
<keyword evidence="2 12" id="KW-0515">Mutator protein</keyword>
<comment type="caution">
    <text evidence="14">The sequence shown here is derived from an EMBL/GenBank/DDBJ whole genome shotgun (WGS) entry which is preliminary data.</text>
</comment>
<sequence length="393" mass="43632">MPNGRFIVHVDMDAFFASIEERDNPAIKGMPVVIGADPKGGYGRGVVSTCSYEARKFGIHSAQPISMAYRKCPKAVFLPVNIKKYSAESAQIYKILCDFSPDVEAVSIDEAFLNITETFHLFGSPIDTCRGIKNRIKNETGLAASIGLAPTKMCAKIASDIAKPDGLKEIKQAELLDFLHPLKIESIWGIGDKTRRILNDAGIETIGDLAGADALELARLLGKNGPLLWELACGRDAREVKANEEVKSVSNELTFKKDTPDREKVKSTLLYLCEKVSGRLRDDKLKGRIVTLKIRLENFHTYTRAASLCRGTNFVDMIYKKIEELFDSFDTKGKKIRLVGVKVSGLMPKDITDDLFSPVLNIKTENLHQASDMIKRKFGERAIQRAASRINYG</sequence>
<evidence type="ECO:0000256" key="11">
    <source>
        <dbReference type="ARBA" id="ARBA00049244"/>
    </source>
</evidence>
<evidence type="ECO:0000256" key="9">
    <source>
        <dbReference type="ARBA" id="ARBA00022932"/>
    </source>
</evidence>
<comment type="function">
    <text evidence="12">Poorly processive, error-prone DNA polymerase involved in untargeted mutagenesis. Copies undamaged DNA at stalled replication forks, which arise in vivo from mismatched or misaligned primer ends. These misaligned primers can be extended by PolIV. Exhibits no 3'-5' exonuclease (proofreading) activity. May be involved in translesional synthesis, in conjunction with the beta clamp from PolIII.</text>
</comment>
<evidence type="ECO:0000256" key="10">
    <source>
        <dbReference type="ARBA" id="ARBA00023204"/>
    </source>
</evidence>
<proteinExistence type="inferred from homology"/>
<evidence type="ECO:0000313" key="14">
    <source>
        <dbReference type="EMBL" id="PIQ88993.1"/>
    </source>
</evidence>
<keyword evidence="8 12" id="KW-0460">Magnesium</keyword>
<feature type="site" description="Substrate discrimination" evidence="12">
    <location>
        <position position="16"/>
    </location>
</feature>
<dbReference type="GO" id="GO:0003887">
    <property type="term" value="F:DNA-directed DNA polymerase activity"/>
    <property type="evidence" value="ECO:0007669"/>
    <property type="project" value="UniProtKB-UniRule"/>
</dbReference>
<dbReference type="PANTHER" id="PTHR11076">
    <property type="entry name" value="DNA REPAIR POLYMERASE UMUC / TRANSFERASE FAMILY MEMBER"/>
    <property type="match status" value="1"/>
</dbReference>
<evidence type="ECO:0000256" key="8">
    <source>
        <dbReference type="ARBA" id="ARBA00022842"/>
    </source>
</evidence>
<evidence type="ECO:0000313" key="15">
    <source>
        <dbReference type="Proteomes" id="UP000229641"/>
    </source>
</evidence>
<dbReference type="FunFam" id="3.30.1490.100:FF:000004">
    <property type="entry name" value="DNA polymerase IV"/>
    <property type="match status" value="1"/>
</dbReference>
<evidence type="ECO:0000256" key="1">
    <source>
        <dbReference type="ARBA" id="ARBA00010945"/>
    </source>
</evidence>
<gene>
    <name evidence="12" type="primary">dinB</name>
    <name evidence="14" type="ORF">COV72_05410</name>
</gene>
<dbReference type="PANTHER" id="PTHR11076:SF33">
    <property type="entry name" value="DNA POLYMERASE KAPPA"/>
    <property type="match status" value="1"/>
</dbReference>
<feature type="binding site" evidence="12">
    <location>
        <position position="11"/>
    </location>
    <ligand>
        <name>Mg(2+)</name>
        <dbReference type="ChEBI" id="CHEBI:18420"/>
    </ligand>
</feature>
<dbReference type="NCBIfam" id="NF002677">
    <property type="entry name" value="PRK02406.1"/>
    <property type="match status" value="1"/>
</dbReference>
<protein>
    <recommendedName>
        <fullName evidence="12">DNA polymerase IV</fullName>
        <shortName evidence="12">Pol IV</shortName>
        <ecNumber evidence="12">2.7.7.7</ecNumber>
    </recommendedName>
</protein>
<keyword evidence="12" id="KW-0238">DNA-binding</keyword>
<dbReference type="CDD" id="cd03586">
    <property type="entry name" value="PolY_Pol_IV_kappa"/>
    <property type="match status" value="1"/>
</dbReference>
<dbReference type="InterPro" id="IPR036775">
    <property type="entry name" value="DNA_pol_Y-fam_lit_finger_sf"/>
</dbReference>
<evidence type="ECO:0000256" key="3">
    <source>
        <dbReference type="ARBA" id="ARBA00022679"/>
    </source>
</evidence>
<keyword evidence="7 12" id="KW-0227">DNA damage</keyword>
<evidence type="ECO:0000256" key="5">
    <source>
        <dbReference type="ARBA" id="ARBA00022705"/>
    </source>
</evidence>
<dbReference type="Pfam" id="PF00817">
    <property type="entry name" value="IMS"/>
    <property type="match status" value="1"/>
</dbReference>
<dbReference type="GO" id="GO:0005829">
    <property type="term" value="C:cytosol"/>
    <property type="evidence" value="ECO:0007669"/>
    <property type="project" value="TreeGrafter"/>
</dbReference>
<evidence type="ECO:0000256" key="6">
    <source>
        <dbReference type="ARBA" id="ARBA00022723"/>
    </source>
</evidence>
<keyword evidence="5 12" id="KW-0235">DNA replication</keyword>
<keyword evidence="12" id="KW-0963">Cytoplasm</keyword>
<feature type="domain" description="UmuC" evidence="13">
    <location>
        <begin position="7"/>
        <end position="191"/>
    </location>
</feature>
<comment type="catalytic activity">
    <reaction evidence="11 12">
        <text>DNA(n) + a 2'-deoxyribonucleoside 5'-triphosphate = DNA(n+1) + diphosphate</text>
        <dbReference type="Rhea" id="RHEA:22508"/>
        <dbReference type="Rhea" id="RHEA-COMP:17339"/>
        <dbReference type="Rhea" id="RHEA-COMP:17340"/>
        <dbReference type="ChEBI" id="CHEBI:33019"/>
        <dbReference type="ChEBI" id="CHEBI:61560"/>
        <dbReference type="ChEBI" id="CHEBI:173112"/>
        <dbReference type="EC" id="2.7.7.7"/>
    </reaction>
</comment>
<organism evidence="14 15">
    <name type="scientific">Candidatus Ghiorseimicrobium undicola</name>
    <dbReference type="NCBI Taxonomy" id="1974746"/>
    <lineage>
        <taxon>Bacteria</taxon>
        <taxon>Pseudomonadati</taxon>
        <taxon>Candidatus Omnitrophota</taxon>
        <taxon>Candidatus Ghiorseimicrobium</taxon>
    </lineage>
</organism>
<dbReference type="InterPro" id="IPR017961">
    <property type="entry name" value="DNA_pol_Y-fam_little_finger"/>
</dbReference>
<evidence type="ECO:0000256" key="7">
    <source>
        <dbReference type="ARBA" id="ARBA00022763"/>
    </source>
</evidence>
<evidence type="ECO:0000256" key="4">
    <source>
        <dbReference type="ARBA" id="ARBA00022695"/>
    </source>
</evidence>
<dbReference type="PROSITE" id="PS50173">
    <property type="entry name" value="UMUC"/>
    <property type="match status" value="1"/>
</dbReference>
<keyword evidence="3 12" id="KW-0808">Transferase</keyword>
<dbReference type="Gene3D" id="3.40.1170.60">
    <property type="match status" value="1"/>
</dbReference>
<dbReference type="GO" id="GO:0042276">
    <property type="term" value="P:error-prone translesion synthesis"/>
    <property type="evidence" value="ECO:0007669"/>
    <property type="project" value="TreeGrafter"/>
</dbReference>
<dbReference type="EMBL" id="PCWA01000076">
    <property type="protein sequence ID" value="PIQ88993.1"/>
    <property type="molecule type" value="Genomic_DNA"/>
</dbReference>
<dbReference type="SUPFAM" id="SSF100879">
    <property type="entry name" value="Lesion bypass DNA polymerase (Y-family), little finger domain"/>
    <property type="match status" value="1"/>
</dbReference>
<dbReference type="GO" id="GO:0009432">
    <property type="term" value="P:SOS response"/>
    <property type="evidence" value="ECO:0007669"/>
    <property type="project" value="TreeGrafter"/>
</dbReference>
<keyword evidence="9 12" id="KW-0239">DNA-directed DNA polymerase</keyword>
<reference evidence="14 15" key="1">
    <citation type="submission" date="2017-09" db="EMBL/GenBank/DDBJ databases">
        <title>Depth-based differentiation of microbial function through sediment-hosted aquifers and enrichment of novel symbionts in the deep terrestrial subsurface.</title>
        <authorList>
            <person name="Probst A.J."/>
            <person name="Ladd B."/>
            <person name="Jarett J.K."/>
            <person name="Geller-Mcgrath D.E."/>
            <person name="Sieber C.M."/>
            <person name="Emerson J.B."/>
            <person name="Anantharaman K."/>
            <person name="Thomas B.C."/>
            <person name="Malmstrom R."/>
            <person name="Stieglmeier M."/>
            <person name="Klingl A."/>
            <person name="Woyke T."/>
            <person name="Ryan C.M."/>
            <person name="Banfield J.F."/>
        </authorList>
    </citation>
    <scope>NUCLEOTIDE SEQUENCE [LARGE SCALE GENOMIC DNA]</scope>
    <source>
        <strain evidence="14">CG11_big_fil_rev_8_21_14_0_20_42_13</strain>
    </source>
</reference>